<dbReference type="RefSeq" id="WP_353892831.1">
    <property type="nucleotide sequence ID" value="NZ_CP159485.1"/>
</dbReference>
<reference evidence="2" key="1">
    <citation type="journal article" date="2018" name="Antonie Van Leeuwenhoek">
        <title>Proteinivorax hydrogeniformans sp. nov., an anaerobic, haloalkaliphilic bacterium fermenting proteinaceous compounds with high hydrogen production.</title>
        <authorList>
            <person name="Boltyanskaya Y."/>
            <person name="Detkova E."/>
            <person name="Pimenov N."/>
            <person name="Kevbrin V."/>
        </authorList>
    </citation>
    <scope>NUCLEOTIDE SEQUENCE</scope>
    <source>
        <strain evidence="2">Z-710</strain>
    </source>
</reference>
<dbReference type="EMBL" id="CP159485">
    <property type="protein sequence ID" value="XCI28258.1"/>
    <property type="molecule type" value="Genomic_DNA"/>
</dbReference>
<gene>
    <name evidence="2" type="ORF">PRVXH_002210</name>
</gene>
<reference evidence="2" key="2">
    <citation type="submission" date="2024-06" db="EMBL/GenBank/DDBJ databases">
        <authorList>
            <person name="Petrova K.O."/>
            <person name="Toshchakov S.V."/>
            <person name="Boltjanskaja Y.V."/>
            <person name="Kevbrin V.V."/>
        </authorList>
    </citation>
    <scope>NUCLEOTIDE SEQUENCE</scope>
    <source>
        <strain evidence="2">Z-710</strain>
    </source>
</reference>
<organism evidence="2">
    <name type="scientific">Proteinivorax hydrogeniformans</name>
    <dbReference type="NCBI Taxonomy" id="1826727"/>
    <lineage>
        <taxon>Bacteria</taxon>
        <taxon>Bacillati</taxon>
        <taxon>Bacillota</taxon>
        <taxon>Clostridia</taxon>
        <taxon>Eubacteriales</taxon>
        <taxon>Proteinivoracaceae</taxon>
        <taxon>Proteinivorax</taxon>
    </lineage>
</organism>
<keyword evidence="1" id="KW-1133">Transmembrane helix</keyword>
<evidence type="ECO:0000313" key="2">
    <source>
        <dbReference type="EMBL" id="XCI28258.1"/>
    </source>
</evidence>
<accession>A0AAU8HSS6</accession>
<protein>
    <submittedName>
        <fullName evidence="2">Uncharacterized protein</fullName>
    </submittedName>
</protein>
<name>A0AAU8HSS6_9FIRM</name>
<evidence type="ECO:0000256" key="1">
    <source>
        <dbReference type="SAM" id="Phobius"/>
    </source>
</evidence>
<keyword evidence="1" id="KW-0812">Transmembrane</keyword>
<sequence>MAKKKLKLADILWVVFIVFLAIGLVYPIIGIIALVCMLAPVVVGVIKGKRIWCSSYCRLFLPQSRKVTSTQLNLRATVINAP</sequence>
<dbReference type="AlphaFoldDB" id="A0AAU8HSS6"/>
<keyword evidence="1" id="KW-0472">Membrane</keyword>
<proteinExistence type="predicted"/>
<feature type="transmembrane region" description="Helical" evidence="1">
    <location>
        <begin position="12"/>
        <end position="45"/>
    </location>
</feature>